<proteinExistence type="predicted"/>
<evidence type="ECO:0000313" key="2">
    <source>
        <dbReference type="EMBL" id="MBA8776183.1"/>
    </source>
</evidence>
<comment type="caution">
    <text evidence="2">The sequence shown here is derived from an EMBL/GenBank/DDBJ whole genome shotgun (WGS) entry which is preliminary data.</text>
</comment>
<evidence type="ECO:0008006" key="4">
    <source>
        <dbReference type="Google" id="ProtNLM"/>
    </source>
</evidence>
<protein>
    <recommendedName>
        <fullName evidence="4">DNA-directed RNA polymerase subunit beta</fullName>
    </recommendedName>
</protein>
<evidence type="ECO:0000313" key="3">
    <source>
        <dbReference type="Proteomes" id="UP000524893"/>
    </source>
</evidence>
<evidence type="ECO:0000256" key="1">
    <source>
        <dbReference type="SAM" id="Phobius"/>
    </source>
</evidence>
<keyword evidence="1" id="KW-0812">Transmembrane</keyword>
<name>A0A9X0TLM5_9STAP</name>
<feature type="transmembrane region" description="Helical" evidence="1">
    <location>
        <begin position="21"/>
        <end position="44"/>
    </location>
</feature>
<dbReference type="AlphaFoldDB" id="A0A9X0TLM5"/>
<accession>A0A9X0TLM5</accession>
<organism evidence="2 3">
    <name type="scientific">Staphylococcus coagulans</name>
    <dbReference type="NCBI Taxonomy" id="74706"/>
    <lineage>
        <taxon>Bacteria</taxon>
        <taxon>Bacillati</taxon>
        <taxon>Bacillota</taxon>
        <taxon>Bacilli</taxon>
        <taxon>Bacillales</taxon>
        <taxon>Staphylococcaceae</taxon>
        <taxon>Staphylococcus</taxon>
    </lineage>
</organism>
<sequence length="69" mass="8035">MKELMTKRNNWLQVLTHSLSAKLILFVIVAVILFFVGIMTGFIINHDNVIKMFDLSFWHHIFETIGGED</sequence>
<keyword evidence="1" id="KW-0472">Membrane</keyword>
<reference evidence="2 3" key="1">
    <citation type="journal article" date="2020" name="Access Microbiol">
        <title>Isolation and genome sequencing of Staphylococcus schleiferi subspecies coagulans from Antarctic seals.</title>
        <authorList>
            <person name="Foster G."/>
            <person name="Robb A."/>
            <person name="Paterson G.K."/>
        </authorList>
    </citation>
    <scope>NUCLEOTIDE SEQUENCE [LARGE SCALE GENOMIC DNA]</scope>
    <source>
        <strain evidence="2 3">M615/02/4</strain>
    </source>
</reference>
<gene>
    <name evidence="2" type="ORF">HR081_04495</name>
</gene>
<keyword evidence="1" id="KW-1133">Transmembrane helix</keyword>
<dbReference type="Proteomes" id="UP000524893">
    <property type="component" value="Unassembled WGS sequence"/>
</dbReference>
<dbReference type="RefSeq" id="WP_016426459.1">
    <property type="nucleotide sequence ID" value="NZ_JAABPE010000006.1"/>
</dbReference>
<dbReference type="EMBL" id="JABTCN010000009">
    <property type="protein sequence ID" value="MBA8776183.1"/>
    <property type="molecule type" value="Genomic_DNA"/>
</dbReference>